<evidence type="ECO:0000313" key="1">
    <source>
        <dbReference type="EMBL" id="MBT9288297.1"/>
    </source>
</evidence>
<reference evidence="1 2" key="1">
    <citation type="submission" date="2021-06" db="EMBL/GenBank/DDBJ databases">
        <authorList>
            <person name="Grouzdev D.S."/>
            <person name="Koziaeva V."/>
        </authorList>
    </citation>
    <scope>NUCLEOTIDE SEQUENCE [LARGE SCALE GENOMIC DNA]</scope>
    <source>
        <strain evidence="1 2">22</strain>
    </source>
</reference>
<dbReference type="Gene3D" id="3.30.1460.10">
    <property type="match status" value="1"/>
</dbReference>
<gene>
    <name evidence="1" type="ORF">KL771_02470</name>
</gene>
<dbReference type="CDD" id="cd16364">
    <property type="entry name" value="T3SC_I-like"/>
    <property type="match status" value="1"/>
</dbReference>
<evidence type="ECO:0000313" key="2">
    <source>
        <dbReference type="Proteomes" id="UP000766595"/>
    </source>
</evidence>
<organism evidence="1 2">
    <name type="scientific">Prosthecodimorpha staleyi</name>
    <dbReference type="NCBI Taxonomy" id="2840188"/>
    <lineage>
        <taxon>Bacteria</taxon>
        <taxon>Pseudomonadati</taxon>
        <taxon>Pseudomonadota</taxon>
        <taxon>Alphaproteobacteria</taxon>
        <taxon>Hyphomicrobiales</taxon>
        <taxon>Ancalomicrobiaceae</taxon>
        <taxon>Prosthecodimorpha</taxon>
    </lineage>
</organism>
<dbReference type="InterPro" id="IPR010261">
    <property type="entry name" value="Tir_chaperone"/>
</dbReference>
<keyword evidence="2" id="KW-1185">Reference proteome</keyword>
<dbReference type="RefSeq" id="WP_261966969.1">
    <property type="nucleotide sequence ID" value="NZ_JAHHZF010000001.1"/>
</dbReference>
<dbReference type="SUPFAM" id="SSF69635">
    <property type="entry name" value="Type III secretory system chaperone-like"/>
    <property type="match status" value="1"/>
</dbReference>
<dbReference type="Pfam" id="PF05932">
    <property type="entry name" value="CesT"/>
    <property type="match status" value="1"/>
</dbReference>
<protein>
    <submittedName>
        <fullName evidence="1">Type III secretion system chaperone</fullName>
    </submittedName>
</protein>
<dbReference type="AlphaFoldDB" id="A0A947D506"/>
<dbReference type="EMBL" id="JAHHZF010000001">
    <property type="protein sequence ID" value="MBT9288297.1"/>
    <property type="molecule type" value="Genomic_DNA"/>
</dbReference>
<dbReference type="GO" id="GO:0030254">
    <property type="term" value="P:protein secretion by the type III secretion system"/>
    <property type="evidence" value="ECO:0007669"/>
    <property type="project" value="InterPro"/>
</dbReference>
<sequence>MQLSTRASALLQELARDHGLKSLDFDRDGLIPMKIRETQTSIAYSPANDSFYLMAIVDVDAGGRLADPWAALKANGPLAARRTRLAIDPNTKAVVLVRDIFLAGLAYWQFAKAIEEFLADFDRVAAGYVRAAATDAGAGLSADVPSDYLTFRA</sequence>
<dbReference type="Proteomes" id="UP000766595">
    <property type="component" value="Unassembled WGS sequence"/>
</dbReference>
<comment type="caution">
    <text evidence="1">The sequence shown here is derived from an EMBL/GenBank/DDBJ whole genome shotgun (WGS) entry which is preliminary data.</text>
</comment>
<name>A0A947D506_9HYPH</name>
<accession>A0A947D506</accession>
<proteinExistence type="predicted"/>